<dbReference type="RefSeq" id="WP_269885131.1">
    <property type="nucleotide sequence ID" value="NZ_JAQAGZ010000025.1"/>
</dbReference>
<comment type="caution">
    <text evidence="2">The sequence shown here is derived from an EMBL/GenBank/DDBJ whole genome shotgun (WGS) entry which is preliminary data.</text>
</comment>
<keyword evidence="3" id="KW-1185">Reference proteome</keyword>
<name>A0ABT4QI94_9BACL</name>
<dbReference type="Pfam" id="PF20229">
    <property type="entry name" value="ChrB_N"/>
    <property type="match status" value="1"/>
</dbReference>
<feature type="domain" description="ChrB N-terminal" evidence="1">
    <location>
        <begin position="22"/>
        <end position="176"/>
    </location>
</feature>
<dbReference type="EMBL" id="JAQAGZ010000025">
    <property type="protein sequence ID" value="MCZ8516596.1"/>
    <property type="molecule type" value="Genomic_DNA"/>
</dbReference>
<evidence type="ECO:0000313" key="3">
    <source>
        <dbReference type="Proteomes" id="UP001527882"/>
    </source>
</evidence>
<organism evidence="2 3">
    <name type="scientific">Paenibacillus gyeongsangnamensis</name>
    <dbReference type="NCBI Taxonomy" id="3388067"/>
    <lineage>
        <taxon>Bacteria</taxon>
        <taxon>Bacillati</taxon>
        <taxon>Bacillota</taxon>
        <taxon>Bacilli</taxon>
        <taxon>Bacillales</taxon>
        <taxon>Paenibacillaceae</taxon>
        <taxon>Paenibacillus</taxon>
    </lineage>
</organism>
<proteinExistence type="predicted"/>
<evidence type="ECO:0000313" key="2">
    <source>
        <dbReference type="EMBL" id="MCZ8516596.1"/>
    </source>
</evidence>
<dbReference type="Proteomes" id="UP001527882">
    <property type="component" value="Unassembled WGS sequence"/>
</dbReference>
<reference evidence="2 3" key="1">
    <citation type="submission" date="2022-12" db="EMBL/GenBank/DDBJ databases">
        <title>Draft genome sequence of Paenibacillus sp. dW9.</title>
        <authorList>
            <person name="Choi E.-W."/>
            <person name="Kim D.-U."/>
        </authorList>
    </citation>
    <scope>NUCLEOTIDE SEQUENCE [LARGE SCALE GENOMIC DNA]</scope>
    <source>
        <strain evidence="3">dW9</strain>
    </source>
</reference>
<dbReference type="InterPro" id="IPR046858">
    <property type="entry name" value="ChrB_N"/>
</dbReference>
<accession>A0ABT4QI94</accession>
<protein>
    <recommendedName>
        <fullName evidence="1">ChrB N-terminal domain-containing protein</fullName>
    </recommendedName>
</protein>
<sequence>MNHDSSWLLFSYRVPSDPSTLRVRIWRTLKSMGVLYIQQSVCLAPLTPEVKKKLQQIQQVIEESDGESLLLEVSQFSETSTEELVEMFNKQRSVEYNEFLGGCSLFLREIETESEKGNFTFNEVEENEADLVKLKRWHRKILKRDFFNCALHSQALDQLGLCESVLNEFTHKVYLLEGKAEGEIIQ</sequence>
<gene>
    <name evidence="2" type="ORF">O9H85_30265</name>
</gene>
<evidence type="ECO:0000259" key="1">
    <source>
        <dbReference type="Pfam" id="PF20229"/>
    </source>
</evidence>